<evidence type="ECO:0008006" key="4">
    <source>
        <dbReference type="Google" id="ProtNLM"/>
    </source>
</evidence>
<feature type="compositionally biased region" description="Basic and acidic residues" evidence="1">
    <location>
        <begin position="289"/>
        <end position="320"/>
    </location>
</feature>
<accession>A0A371FYC2</accession>
<keyword evidence="3" id="KW-1185">Reference proteome</keyword>
<evidence type="ECO:0000256" key="1">
    <source>
        <dbReference type="SAM" id="MobiDB-lite"/>
    </source>
</evidence>
<feature type="region of interest" description="Disordered" evidence="1">
    <location>
        <begin position="252"/>
        <end position="340"/>
    </location>
</feature>
<dbReference type="AlphaFoldDB" id="A0A371FYC2"/>
<dbReference type="PANTHER" id="PTHR32108">
    <property type="entry name" value="DNA-DIRECTED RNA POLYMERASE SUBUNIT ALPHA"/>
    <property type="match status" value="1"/>
</dbReference>
<name>A0A371FYC2_MUCPR</name>
<dbReference type="EMBL" id="QJKJ01007387">
    <property type="protein sequence ID" value="RDX83327.1"/>
    <property type="molecule type" value="Genomic_DNA"/>
</dbReference>
<proteinExistence type="predicted"/>
<reference evidence="2" key="1">
    <citation type="submission" date="2018-05" db="EMBL/GenBank/DDBJ databases">
        <title>Draft genome of Mucuna pruriens seed.</title>
        <authorList>
            <person name="Nnadi N.E."/>
            <person name="Vos R."/>
            <person name="Hasami M.H."/>
            <person name="Devisetty U.K."/>
            <person name="Aguiy J.C."/>
        </authorList>
    </citation>
    <scope>NUCLEOTIDE SEQUENCE [LARGE SCALE GENOMIC DNA]</scope>
    <source>
        <strain evidence="2">JCA_2017</strain>
    </source>
</reference>
<gene>
    <name evidence="2" type="ORF">CR513_35768</name>
</gene>
<dbReference type="PANTHER" id="PTHR32108:SF9">
    <property type="entry name" value="REVERSE TRANSCRIPTASE RNASE H-LIKE DOMAIN-CONTAINING PROTEIN"/>
    <property type="match status" value="1"/>
</dbReference>
<sequence length="340" mass="37904">MGDEDREFLKVIRHSENEMLDQLHKTPTQISLLSLLINSKSHHELLLRILNEAHVPQDIRPAKFGGIINNITASRHLSFSEEECENYMIGRVLIDKGSSLNVMPKTTLDKLYSPGAILRNSLVVLPIGLTLDTCRGGGPFIATPESQIHSRWTADQRHGRERNDEYIEEDEEALETSFQALEIVGTTSIETGRGDIKPSKAAIMAAKVITNDFKLGKGLGRTLDDMANPVAIQENPGRTGLGYSGAARKAKSGWKWGHRDSRTRGNGRKSTDGAENFPQINNTALAPDNADKSSRQDEEEKMEEEALRELERLLEQERPKLQSSTEELEIINLGKGEETR</sequence>
<evidence type="ECO:0000313" key="3">
    <source>
        <dbReference type="Proteomes" id="UP000257109"/>
    </source>
</evidence>
<comment type="caution">
    <text evidence="2">The sequence shown here is derived from an EMBL/GenBank/DDBJ whole genome shotgun (WGS) entry which is preliminary data.</text>
</comment>
<evidence type="ECO:0000313" key="2">
    <source>
        <dbReference type="EMBL" id="RDX83327.1"/>
    </source>
</evidence>
<feature type="non-terminal residue" evidence="2">
    <location>
        <position position="1"/>
    </location>
</feature>
<protein>
    <recommendedName>
        <fullName evidence="4">G-patch domain-containing protein</fullName>
    </recommendedName>
</protein>
<dbReference type="OrthoDB" id="1736143at2759"/>
<dbReference type="Proteomes" id="UP000257109">
    <property type="component" value="Unassembled WGS sequence"/>
</dbReference>
<organism evidence="2 3">
    <name type="scientific">Mucuna pruriens</name>
    <name type="common">Velvet bean</name>
    <name type="synonym">Dolichos pruriens</name>
    <dbReference type="NCBI Taxonomy" id="157652"/>
    <lineage>
        <taxon>Eukaryota</taxon>
        <taxon>Viridiplantae</taxon>
        <taxon>Streptophyta</taxon>
        <taxon>Embryophyta</taxon>
        <taxon>Tracheophyta</taxon>
        <taxon>Spermatophyta</taxon>
        <taxon>Magnoliopsida</taxon>
        <taxon>eudicotyledons</taxon>
        <taxon>Gunneridae</taxon>
        <taxon>Pentapetalae</taxon>
        <taxon>rosids</taxon>
        <taxon>fabids</taxon>
        <taxon>Fabales</taxon>
        <taxon>Fabaceae</taxon>
        <taxon>Papilionoideae</taxon>
        <taxon>50 kb inversion clade</taxon>
        <taxon>NPAAA clade</taxon>
        <taxon>indigoferoid/millettioid clade</taxon>
        <taxon>Phaseoleae</taxon>
        <taxon>Mucuna</taxon>
    </lineage>
</organism>